<dbReference type="EMBL" id="QTQX01000015">
    <property type="protein sequence ID" value="RQT24884.1"/>
    <property type="molecule type" value="Genomic_DNA"/>
</dbReference>
<name>A0A3N8QM26_9BURK</name>
<evidence type="ECO:0000313" key="3">
    <source>
        <dbReference type="Proteomes" id="UP000269271"/>
    </source>
</evidence>
<proteinExistence type="predicted"/>
<sequence length="213" mass="23842">MRLAQLHETLSEELLREANEHGYRARIEATELHAPTAAGTFHWHATLFQIRVALAALGWTKQDQRNCPFIVSPDRKVAIAVMTGDMDTGLEMGNPTNQASKGAVLRQAVDRNRQLEMFDPAIITDLANSEDATQLWILLYHVAVGADGKPELRAELSAPRRFDRKQIVEWSERLVLEALRPESEPFMDQDSPTGPIEPTGPIDVPVERRTGTQ</sequence>
<dbReference type="Proteomes" id="UP000269271">
    <property type="component" value="Unassembled WGS sequence"/>
</dbReference>
<evidence type="ECO:0000313" key="2">
    <source>
        <dbReference type="EMBL" id="RQT24884.1"/>
    </source>
</evidence>
<accession>A0A3N8QM26</accession>
<evidence type="ECO:0000256" key="1">
    <source>
        <dbReference type="SAM" id="MobiDB-lite"/>
    </source>
</evidence>
<feature type="region of interest" description="Disordered" evidence="1">
    <location>
        <begin position="181"/>
        <end position="213"/>
    </location>
</feature>
<organism evidence="2 3">
    <name type="scientific">Burkholderia contaminans</name>
    <dbReference type="NCBI Taxonomy" id="488447"/>
    <lineage>
        <taxon>Bacteria</taxon>
        <taxon>Pseudomonadati</taxon>
        <taxon>Pseudomonadota</taxon>
        <taxon>Betaproteobacteria</taxon>
        <taxon>Burkholderiales</taxon>
        <taxon>Burkholderiaceae</taxon>
        <taxon>Burkholderia</taxon>
        <taxon>Burkholderia cepacia complex</taxon>
    </lineage>
</organism>
<reference evidence="2 3" key="1">
    <citation type="submission" date="2018-08" db="EMBL/GenBank/DDBJ databases">
        <title>Comparative analysis of Burkholderia isolates from Puerto Rico.</title>
        <authorList>
            <person name="Hall C."/>
            <person name="Sahl J."/>
            <person name="Wagner D."/>
        </authorList>
    </citation>
    <scope>NUCLEOTIDE SEQUENCE [LARGE SCALE GENOMIC DNA]</scope>
    <source>
        <strain evidence="2 3">Bp9001</strain>
    </source>
</reference>
<protein>
    <submittedName>
        <fullName evidence="2">Uncharacterized protein</fullName>
    </submittedName>
</protein>
<gene>
    <name evidence="2" type="ORF">DF037_23105</name>
</gene>
<dbReference type="AlphaFoldDB" id="A0A3N8QM26"/>
<comment type="caution">
    <text evidence="2">The sequence shown here is derived from an EMBL/GenBank/DDBJ whole genome shotgun (WGS) entry which is preliminary data.</text>
</comment>